<accession>A0A4Y2ACC3</accession>
<dbReference type="EMBL" id="BGPR01000012">
    <property type="protein sequence ID" value="GBL77418.1"/>
    <property type="molecule type" value="Genomic_DNA"/>
</dbReference>
<dbReference type="AlphaFoldDB" id="A0A4Y2ACC3"/>
<proteinExistence type="predicted"/>
<sequence>KVASQQCEPYGWEESFTEVSMGYWNQPGMDPDLGNEIWDLKDAGIF</sequence>
<name>A0A4Y2ACC3_ARAVE</name>
<evidence type="ECO:0000313" key="1">
    <source>
        <dbReference type="EMBL" id="GBL77418.1"/>
    </source>
</evidence>
<dbReference type="Proteomes" id="UP000499080">
    <property type="component" value="Unassembled WGS sequence"/>
</dbReference>
<keyword evidence="2" id="KW-1185">Reference proteome</keyword>
<evidence type="ECO:0000313" key="2">
    <source>
        <dbReference type="Proteomes" id="UP000499080"/>
    </source>
</evidence>
<comment type="caution">
    <text evidence="1">The sequence shown here is derived from an EMBL/GenBank/DDBJ whole genome shotgun (WGS) entry which is preliminary data.</text>
</comment>
<reference evidence="1 2" key="1">
    <citation type="journal article" date="2019" name="Sci. Rep.">
        <title>Orb-weaving spider Araneus ventricosus genome elucidates the spidroin gene catalogue.</title>
        <authorList>
            <person name="Kono N."/>
            <person name="Nakamura H."/>
            <person name="Ohtoshi R."/>
            <person name="Moran D.A.P."/>
            <person name="Shinohara A."/>
            <person name="Yoshida Y."/>
            <person name="Fujiwara M."/>
            <person name="Mori M."/>
            <person name="Tomita M."/>
            <person name="Arakawa K."/>
        </authorList>
    </citation>
    <scope>NUCLEOTIDE SEQUENCE [LARGE SCALE GENOMIC DNA]</scope>
</reference>
<feature type="non-terminal residue" evidence="1">
    <location>
        <position position="1"/>
    </location>
</feature>
<protein>
    <submittedName>
        <fullName evidence="1">Uncharacterized protein</fullName>
    </submittedName>
</protein>
<organism evidence="1 2">
    <name type="scientific">Araneus ventricosus</name>
    <name type="common">Orbweaver spider</name>
    <name type="synonym">Epeira ventricosa</name>
    <dbReference type="NCBI Taxonomy" id="182803"/>
    <lineage>
        <taxon>Eukaryota</taxon>
        <taxon>Metazoa</taxon>
        <taxon>Ecdysozoa</taxon>
        <taxon>Arthropoda</taxon>
        <taxon>Chelicerata</taxon>
        <taxon>Arachnida</taxon>
        <taxon>Araneae</taxon>
        <taxon>Araneomorphae</taxon>
        <taxon>Entelegynae</taxon>
        <taxon>Araneoidea</taxon>
        <taxon>Araneidae</taxon>
        <taxon>Araneus</taxon>
    </lineage>
</organism>
<gene>
    <name evidence="1" type="ORF">AVEN_41820-2_1</name>
</gene>